<sequence>MRSAAAAVRAYGAVAAVEAYGAIGADGAVAVFGAIGAVGGMAVAAVGWVATSGAAEEVLDGLPHGGGGAARGYDDAEYLLGDGAVDPGEDSVVHLSPVGVDGWRGGACRREVVRQLEEGTPMGVVGLGEVEDDRDERLDVDGDGLGPKLGTGCLGYFSSGGSGGVSHWCCPKRPRPCVPPGPRPRGRGRGRRGHGELPGPGAGRGLHAEALKLADCLDYVTPGKTAPSRPSKLCCGEVKGALKDSAAVGCLCAAFTSKTLPLPINITRALHLPAACGADASAFSKCLAPAPSPSVAPGTSSGSGGAAAAPAKGAAAARSPMASTTAVLVVAAAVAAPLLAFFHF</sequence>
<name>B9F8R5_ORYSJ</name>
<dbReference type="PANTHER" id="PTHR33044">
    <property type="entry name" value="BIFUNCTIONAL INHIBITOR/LIPID-TRANSFER PROTEIN/SEED STORAGE 2S ALBUMIN SUPERFAMILY PROTEIN-RELATED"/>
    <property type="match status" value="1"/>
</dbReference>
<accession>B9F8R5</accession>
<dbReference type="Gene3D" id="1.10.110.10">
    <property type="entry name" value="Plant lipid-transfer and hydrophobic proteins"/>
    <property type="match status" value="1"/>
</dbReference>
<evidence type="ECO:0000256" key="1">
    <source>
        <dbReference type="ARBA" id="ARBA00009748"/>
    </source>
</evidence>
<dbReference type="InterPro" id="IPR036312">
    <property type="entry name" value="Bifun_inhib/LTP/seed_sf"/>
</dbReference>
<feature type="transmembrane region" description="Helical" evidence="6">
    <location>
        <begin position="29"/>
        <end position="50"/>
    </location>
</feature>
<evidence type="ECO:0000313" key="8">
    <source>
        <dbReference type="EMBL" id="EEE59163.1"/>
    </source>
</evidence>
<feature type="region of interest" description="Disordered" evidence="5">
    <location>
        <begin position="176"/>
        <end position="204"/>
    </location>
</feature>
<dbReference type="CDD" id="cd00010">
    <property type="entry name" value="AAI_LTSS"/>
    <property type="match status" value="1"/>
</dbReference>
<dbReference type="InterPro" id="IPR016140">
    <property type="entry name" value="Bifunc_inhib/LTP/seed_store"/>
</dbReference>
<dbReference type="EMBL" id="CM000140">
    <property type="protein sequence ID" value="EEE59163.1"/>
    <property type="molecule type" value="Genomic_DNA"/>
</dbReference>
<evidence type="ECO:0000256" key="6">
    <source>
        <dbReference type="SAM" id="Phobius"/>
    </source>
</evidence>
<evidence type="ECO:0000256" key="2">
    <source>
        <dbReference type="ARBA" id="ARBA00022729"/>
    </source>
</evidence>
<dbReference type="SUPFAM" id="SSF47699">
    <property type="entry name" value="Bifunctional inhibitor/lipid-transfer protein/seed storage 2S albumin"/>
    <property type="match status" value="1"/>
</dbReference>
<dbReference type="Pfam" id="PF14368">
    <property type="entry name" value="LTP_2"/>
    <property type="match status" value="1"/>
</dbReference>
<feature type="transmembrane region" description="Helical" evidence="6">
    <location>
        <begin position="321"/>
        <end position="342"/>
    </location>
</feature>
<reference evidence="8" key="1">
    <citation type="journal article" date="2005" name="PLoS Biol.">
        <title>The genomes of Oryza sativa: a history of duplications.</title>
        <authorList>
            <person name="Yu J."/>
            <person name="Wang J."/>
            <person name="Lin W."/>
            <person name="Li S."/>
            <person name="Li H."/>
            <person name="Zhou J."/>
            <person name="Ni P."/>
            <person name="Dong W."/>
            <person name="Hu S."/>
            <person name="Zeng C."/>
            <person name="Zhang J."/>
            <person name="Zhang Y."/>
            <person name="Li R."/>
            <person name="Xu Z."/>
            <person name="Li S."/>
            <person name="Li X."/>
            <person name="Zheng H."/>
            <person name="Cong L."/>
            <person name="Lin L."/>
            <person name="Yin J."/>
            <person name="Geng J."/>
            <person name="Li G."/>
            <person name="Shi J."/>
            <person name="Liu J."/>
            <person name="Lv H."/>
            <person name="Li J."/>
            <person name="Wang J."/>
            <person name="Deng Y."/>
            <person name="Ran L."/>
            <person name="Shi X."/>
            <person name="Wang X."/>
            <person name="Wu Q."/>
            <person name="Li C."/>
            <person name="Ren X."/>
            <person name="Wang J."/>
            <person name="Wang X."/>
            <person name="Li D."/>
            <person name="Liu D."/>
            <person name="Zhang X."/>
            <person name="Ji Z."/>
            <person name="Zhao W."/>
            <person name="Sun Y."/>
            <person name="Zhang Z."/>
            <person name="Bao J."/>
            <person name="Han Y."/>
            <person name="Dong L."/>
            <person name="Ji J."/>
            <person name="Chen P."/>
            <person name="Wu S."/>
            <person name="Liu J."/>
            <person name="Xiao Y."/>
            <person name="Bu D."/>
            <person name="Tan J."/>
            <person name="Yang L."/>
            <person name="Ye C."/>
            <person name="Zhang J."/>
            <person name="Xu J."/>
            <person name="Zhou Y."/>
            <person name="Yu Y."/>
            <person name="Zhang B."/>
            <person name="Zhuang S."/>
            <person name="Wei H."/>
            <person name="Liu B."/>
            <person name="Lei M."/>
            <person name="Yu H."/>
            <person name="Li Y."/>
            <person name="Xu H."/>
            <person name="Wei S."/>
            <person name="He X."/>
            <person name="Fang L."/>
            <person name="Zhang Z."/>
            <person name="Zhang Y."/>
            <person name="Huang X."/>
            <person name="Su Z."/>
            <person name="Tong W."/>
            <person name="Li J."/>
            <person name="Tong Z."/>
            <person name="Li S."/>
            <person name="Ye J."/>
            <person name="Wang L."/>
            <person name="Fang L."/>
            <person name="Lei T."/>
            <person name="Chen C."/>
            <person name="Chen H."/>
            <person name="Xu Z."/>
            <person name="Li H."/>
            <person name="Huang H."/>
            <person name="Zhang F."/>
            <person name="Xu H."/>
            <person name="Li N."/>
            <person name="Zhao C."/>
            <person name="Li S."/>
            <person name="Dong L."/>
            <person name="Huang Y."/>
            <person name="Li L."/>
            <person name="Xi Y."/>
            <person name="Qi Q."/>
            <person name="Li W."/>
            <person name="Zhang B."/>
            <person name="Hu W."/>
            <person name="Zhang Y."/>
            <person name="Tian X."/>
            <person name="Jiao Y."/>
            <person name="Liang X."/>
            <person name="Jin J."/>
            <person name="Gao L."/>
            <person name="Zheng W."/>
            <person name="Hao B."/>
            <person name="Liu S."/>
            <person name="Wang W."/>
            <person name="Yuan L."/>
            <person name="Cao M."/>
            <person name="McDermott J."/>
            <person name="Samudrala R."/>
            <person name="Wang J."/>
            <person name="Wong G.K."/>
            <person name="Yang H."/>
        </authorList>
    </citation>
    <scope>NUCLEOTIDE SEQUENCE [LARGE SCALE GENOMIC DNA]</scope>
</reference>
<organism evidence="8">
    <name type="scientific">Oryza sativa subsp. japonica</name>
    <name type="common">Rice</name>
    <dbReference type="NCBI Taxonomy" id="39947"/>
    <lineage>
        <taxon>Eukaryota</taxon>
        <taxon>Viridiplantae</taxon>
        <taxon>Streptophyta</taxon>
        <taxon>Embryophyta</taxon>
        <taxon>Tracheophyta</taxon>
        <taxon>Spermatophyta</taxon>
        <taxon>Magnoliopsida</taxon>
        <taxon>Liliopsida</taxon>
        <taxon>Poales</taxon>
        <taxon>Poaceae</taxon>
        <taxon>BOP clade</taxon>
        <taxon>Oryzoideae</taxon>
        <taxon>Oryzeae</taxon>
        <taxon>Oryzinae</taxon>
        <taxon>Oryza</taxon>
        <taxon>Oryza sativa</taxon>
    </lineage>
</organism>
<keyword evidence="6" id="KW-0812">Transmembrane</keyword>
<keyword evidence="6" id="KW-1133">Transmembrane helix</keyword>
<keyword evidence="3" id="KW-1015">Disulfide bond</keyword>
<evidence type="ECO:0000259" key="7">
    <source>
        <dbReference type="Pfam" id="PF14368"/>
    </source>
</evidence>
<keyword evidence="6" id="KW-0472">Membrane</keyword>
<evidence type="ECO:0000256" key="5">
    <source>
        <dbReference type="SAM" id="MobiDB-lite"/>
    </source>
</evidence>
<dbReference type="AlphaFoldDB" id="B9F8R5"/>
<keyword evidence="4" id="KW-0325">Glycoprotein</keyword>
<feature type="domain" description="Bifunctional inhibitor/plant lipid transfer protein/seed storage helical" evidence="7">
    <location>
        <begin position="210"/>
        <end position="286"/>
    </location>
</feature>
<keyword evidence="2" id="KW-0732">Signal</keyword>
<evidence type="ECO:0000256" key="3">
    <source>
        <dbReference type="ARBA" id="ARBA00023157"/>
    </source>
</evidence>
<reference evidence="8" key="2">
    <citation type="submission" date="2008-12" db="EMBL/GenBank/DDBJ databases">
        <title>Improved gene annotation of the rice (Oryza sativa) genomes.</title>
        <authorList>
            <person name="Wang J."/>
            <person name="Li R."/>
            <person name="Fan W."/>
            <person name="Huang Q."/>
            <person name="Zhang J."/>
            <person name="Zhou Y."/>
            <person name="Hu Y."/>
            <person name="Zi S."/>
            <person name="Li J."/>
            <person name="Ni P."/>
            <person name="Zheng H."/>
            <person name="Zhang Y."/>
            <person name="Zhao M."/>
            <person name="Hao Q."/>
            <person name="McDermott J."/>
            <person name="Samudrala R."/>
            <person name="Kristiansen K."/>
            <person name="Wong G.K.-S."/>
        </authorList>
    </citation>
    <scope>NUCLEOTIDE SEQUENCE</scope>
</reference>
<protein>
    <recommendedName>
        <fullName evidence="7">Bifunctional inhibitor/plant lipid transfer protein/seed storage helical domain-containing protein</fullName>
    </recommendedName>
</protein>
<dbReference type="Proteomes" id="UP000007752">
    <property type="component" value="Chromosome 3"/>
</dbReference>
<evidence type="ECO:0000256" key="4">
    <source>
        <dbReference type="ARBA" id="ARBA00023180"/>
    </source>
</evidence>
<comment type="similarity">
    <text evidence="1">Belongs to the plant LTP family.</text>
</comment>
<gene>
    <name evidence="8" type="ORF">OsJ_11083</name>
</gene>
<dbReference type="InterPro" id="IPR043325">
    <property type="entry name" value="LTSS"/>
</dbReference>
<proteinExistence type="inferred from homology"/>